<evidence type="ECO:0000256" key="13">
    <source>
        <dbReference type="ARBA" id="ARBA00023033"/>
    </source>
</evidence>
<dbReference type="CDD" id="cd06206">
    <property type="entry name" value="bifunctional_CYPOR"/>
    <property type="match status" value="1"/>
</dbReference>
<dbReference type="EC" id="1.14.14.1" evidence="16"/>
<evidence type="ECO:0000256" key="14">
    <source>
        <dbReference type="ARBA" id="ARBA00047827"/>
    </source>
</evidence>
<keyword evidence="21" id="KW-1185">Reference proteome</keyword>
<evidence type="ECO:0000256" key="4">
    <source>
        <dbReference type="ARBA" id="ARBA00022617"/>
    </source>
</evidence>
<feature type="binding site" description="axial binding residue" evidence="17">
    <location>
        <position position="384"/>
    </location>
    <ligand>
        <name>heme</name>
        <dbReference type="ChEBI" id="CHEBI:30413"/>
    </ligand>
    <ligandPart>
        <name>Fe</name>
        <dbReference type="ChEBI" id="CHEBI:18248"/>
    </ligandPart>
</feature>
<accession>A0AA39L4L9</accession>
<dbReference type="FunFam" id="2.40.30.10:FF:000198">
    <property type="entry name" value="Bifunctional cytochrome P450/NADPH--P450 reductase"/>
    <property type="match status" value="1"/>
</dbReference>
<feature type="domain" description="FAD-binding FR-type" evidence="19">
    <location>
        <begin position="637"/>
        <end position="868"/>
    </location>
</feature>
<keyword evidence="12 16" id="KW-0408">Iron</keyword>
<keyword evidence="13 16" id="KW-0503">Monooxygenase</keyword>
<evidence type="ECO:0000256" key="8">
    <source>
        <dbReference type="ARBA" id="ARBA00022827"/>
    </source>
</evidence>
<dbReference type="Gene3D" id="3.40.50.360">
    <property type="match status" value="1"/>
</dbReference>
<evidence type="ECO:0000256" key="9">
    <source>
        <dbReference type="ARBA" id="ARBA00022857"/>
    </source>
</evidence>
<evidence type="ECO:0000256" key="17">
    <source>
        <dbReference type="PIRSR" id="PIRSR000209-1"/>
    </source>
</evidence>
<evidence type="ECO:0000256" key="2">
    <source>
        <dbReference type="ARBA" id="ARBA00010018"/>
    </source>
</evidence>
<dbReference type="PANTHER" id="PTHR19384">
    <property type="entry name" value="NITRIC OXIDE SYNTHASE-RELATED"/>
    <property type="match status" value="1"/>
</dbReference>
<dbReference type="InterPro" id="IPR029039">
    <property type="entry name" value="Flavoprotein-like_sf"/>
</dbReference>
<dbReference type="SUPFAM" id="SSF63380">
    <property type="entry name" value="Riboflavin synthase domain-like"/>
    <property type="match status" value="1"/>
</dbReference>
<evidence type="ECO:0000256" key="7">
    <source>
        <dbReference type="ARBA" id="ARBA00022723"/>
    </source>
</evidence>
<dbReference type="Proteomes" id="UP001175261">
    <property type="component" value="Unassembled WGS sequence"/>
</dbReference>
<evidence type="ECO:0000256" key="12">
    <source>
        <dbReference type="ARBA" id="ARBA00023004"/>
    </source>
</evidence>
<dbReference type="InterPro" id="IPR023173">
    <property type="entry name" value="NADPH_Cyt_P450_Rdtase_alpha"/>
</dbReference>
<evidence type="ECO:0000313" key="21">
    <source>
        <dbReference type="Proteomes" id="UP001175261"/>
    </source>
</evidence>
<comment type="similarity">
    <text evidence="2 16">In the N-terminal section; belongs to the cytochrome P450 family.</text>
</comment>
<dbReference type="PROSITE" id="PS50902">
    <property type="entry name" value="FLAVODOXIN_LIKE"/>
    <property type="match status" value="1"/>
</dbReference>
<dbReference type="InterPro" id="IPR008254">
    <property type="entry name" value="Flavodoxin/NO_synth"/>
</dbReference>
<dbReference type="PANTHER" id="PTHR19384:SF127">
    <property type="entry name" value="BIFUNCTIONAL CYTOCHROME P450_NADPH--P450 REDUCTASE"/>
    <property type="match status" value="1"/>
</dbReference>
<dbReference type="InterPro" id="IPR001433">
    <property type="entry name" value="OxRdtase_FAD/NAD-bd"/>
</dbReference>
<dbReference type="PROSITE" id="PS00086">
    <property type="entry name" value="CYTOCHROME_P450"/>
    <property type="match status" value="1"/>
</dbReference>
<dbReference type="Pfam" id="PF00667">
    <property type="entry name" value="FAD_binding_1"/>
    <property type="match status" value="1"/>
</dbReference>
<dbReference type="GO" id="GO:0005506">
    <property type="term" value="F:iron ion binding"/>
    <property type="evidence" value="ECO:0007669"/>
    <property type="project" value="UniProtKB-UniRule"/>
</dbReference>
<dbReference type="PRINTS" id="PR00463">
    <property type="entry name" value="EP450I"/>
</dbReference>
<comment type="catalytic activity">
    <reaction evidence="15 16">
        <text>2 oxidized [cytochrome P450] + NADPH = 2 reduced [cytochrome P450] + NADP(+) + H(+)</text>
        <dbReference type="Rhea" id="RHEA:24040"/>
        <dbReference type="Rhea" id="RHEA-COMP:14627"/>
        <dbReference type="Rhea" id="RHEA-COMP:14628"/>
        <dbReference type="ChEBI" id="CHEBI:15378"/>
        <dbReference type="ChEBI" id="CHEBI:55376"/>
        <dbReference type="ChEBI" id="CHEBI:57783"/>
        <dbReference type="ChEBI" id="CHEBI:58349"/>
        <dbReference type="ChEBI" id="CHEBI:60344"/>
        <dbReference type="EC" id="1.6.2.4"/>
    </reaction>
</comment>
<dbReference type="PRINTS" id="PR00385">
    <property type="entry name" value="P450"/>
</dbReference>
<keyword evidence="8 16" id="KW-0274">FAD</keyword>
<dbReference type="SUPFAM" id="SSF48264">
    <property type="entry name" value="Cytochrome P450"/>
    <property type="match status" value="1"/>
</dbReference>
<dbReference type="Pfam" id="PF00175">
    <property type="entry name" value="NAD_binding_1"/>
    <property type="match status" value="1"/>
</dbReference>
<dbReference type="GO" id="GO:0010181">
    <property type="term" value="F:FMN binding"/>
    <property type="evidence" value="ECO:0007669"/>
    <property type="project" value="UniProtKB-UniRule"/>
</dbReference>
<dbReference type="InterPro" id="IPR036396">
    <property type="entry name" value="Cyt_P450_sf"/>
</dbReference>
<dbReference type="Pfam" id="PF00067">
    <property type="entry name" value="p450"/>
    <property type="match status" value="1"/>
</dbReference>
<sequence>MTKGSPVIPQPPPKPFIGNVTDVDSTNYGPIFKLDFPNQNFIVLSPWEGVNEVCDDKRFEKSIEDDLDQLRAAVNDGLLTSRGESEENWGIAHRVLVTVFGPLSIRAMFGEMHEVATQLALKWCRQGPGARLDMSEDFTRLTLDTVALCSMGFRFNLYYSENLHPFIRAMAEVLTEAGKRTQRPLHKMFYRSADKKFQSNIDLLRSTARRDLLSAMLNGVDAKTGKTMTDESIIDNLITFLVAGHETTAGTLSFMMYNFLKNPETYRKAQSEVDEVIGTGPVKLEHIPNLKYVNAAIRETLRLSAPINAFFRRSKENTTILGKYLITPNDQLLCFLGVSHLDPAVYGPSADIFEPERMLDESFDRISREFPHSWKPFGTGMRACIGRPFAWQEIMDDPSYELKILETLTVRPKDFYVKARPRGGITPIEMEARLTGSFVDHAALNAAVAKDVQPKTTLGRELAIFFGSDSGTCEFVAHKLASDAAMHVFNPSIAPLDSAKDALPTDGPVVILTASYEGKPPQNATQCVEWLEAMDGGGIEGVNYAVWGCGHTDWVKTFQRIPKLVDSRLEALGATSIIPLGHTDAKDRDVFSDFEAWSENTLWPAIKAKFSGSKGIDTAISALRVSFSMPRISSLRQDVKEALGTEARCLTKGSAFGEKRHLGLRLPTGINYTTGDYLTVLPHNPREVVNRTLRRFSLAWNAHVFIQTTGPTSLPVGMSVPVSDVLSSYVELSMPAAKRNITTLAQYATDPVVRSGLSDLASGENYESRVRDKKMSVLDIVMANPTLALPGEYFLAMLPPMRVRQYSISSSPLADPGLATLTYSVLNEPALSGQGQHNGVASSYLASLRPGDKIQIAVRPANGGFRLPKAKDPTPCVFIAAGTGNNLAPALLFFGCRSPEGDDLYREELDEWEAHGAVKVLRAFSRNSDQSEGYKYVQDLLWKKRESVGRFWGQDTKIFVCGSSKVADGEKEALIKIMLERGTAGMTTKEAEAWFEEQRNERYAVDVFD</sequence>
<dbReference type="CDD" id="cd11068">
    <property type="entry name" value="CYP120A1"/>
    <property type="match status" value="1"/>
</dbReference>
<dbReference type="InterPro" id="IPR001128">
    <property type="entry name" value="Cyt_P450"/>
</dbReference>
<keyword evidence="3 16" id="KW-0813">Transport</keyword>
<dbReference type="EMBL" id="JAPDFR010000009">
    <property type="protein sequence ID" value="KAK0383734.1"/>
    <property type="molecule type" value="Genomic_DNA"/>
</dbReference>
<dbReference type="GO" id="GO:0070330">
    <property type="term" value="F:aromatase activity"/>
    <property type="evidence" value="ECO:0007669"/>
    <property type="project" value="UniProtKB-UniRule"/>
</dbReference>
<organism evidence="20 21">
    <name type="scientific">Sarocladium strictum</name>
    <name type="common">Black bundle disease fungus</name>
    <name type="synonym">Acremonium strictum</name>
    <dbReference type="NCBI Taxonomy" id="5046"/>
    <lineage>
        <taxon>Eukaryota</taxon>
        <taxon>Fungi</taxon>
        <taxon>Dikarya</taxon>
        <taxon>Ascomycota</taxon>
        <taxon>Pezizomycotina</taxon>
        <taxon>Sordariomycetes</taxon>
        <taxon>Hypocreomycetidae</taxon>
        <taxon>Hypocreales</taxon>
        <taxon>Sarocladiaceae</taxon>
        <taxon>Sarocladium</taxon>
    </lineage>
</organism>
<dbReference type="Gene3D" id="3.40.50.80">
    <property type="entry name" value="Nucleotide-binding domain of ferredoxin-NADP reductase (FNR) module"/>
    <property type="match status" value="1"/>
</dbReference>
<dbReference type="InterPro" id="IPR039261">
    <property type="entry name" value="FNR_nucleotide-bd"/>
</dbReference>
<evidence type="ECO:0000256" key="16">
    <source>
        <dbReference type="PIRNR" id="PIRNR000209"/>
    </source>
</evidence>
<dbReference type="InterPro" id="IPR017972">
    <property type="entry name" value="Cyt_P450_CS"/>
</dbReference>
<evidence type="ECO:0000313" key="20">
    <source>
        <dbReference type="EMBL" id="KAK0383734.1"/>
    </source>
</evidence>
<keyword evidence="10 16" id="KW-0249">Electron transport</keyword>
<evidence type="ECO:0000259" key="19">
    <source>
        <dbReference type="PROSITE" id="PS51384"/>
    </source>
</evidence>
<comment type="cofactor">
    <cofactor evidence="16">
        <name>FAD</name>
        <dbReference type="ChEBI" id="CHEBI:57692"/>
    </cofactor>
    <cofactor evidence="16">
        <name>FMN</name>
        <dbReference type="ChEBI" id="CHEBI:58210"/>
    </cofactor>
</comment>
<proteinExistence type="inferred from homology"/>
<dbReference type="GO" id="GO:0003958">
    <property type="term" value="F:NADPH-hemoprotein reductase activity"/>
    <property type="evidence" value="ECO:0007669"/>
    <property type="project" value="UniProtKB-UniRule"/>
</dbReference>
<comment type="catalytic activity">
    <reaction evidence="14 16">
        <text>an organic molecule + reduced [NADPH--hemoprotein reductase] + O2 = an alcohol + oxidized [NADPH--hemoprotein reductase] + H2O + H(+)</text>
        <dbReference type="Rhea" id="RHEA:17149"/>
        <dbReference type="Rhea" id="RHEA-COMP:11964"/>
        <dbReference type="Rhea" id="RHEA-COMP:11965"/>
        <dbReference type="ChEBI" id="CHEBI:15377"/>
        <dbReference type="ChEBI" id="CHEBI:15378"/>
        <dbReference type="ChEBI" id="CHEBI:15379"/>
        <dbReference type="ChEBI" id="CHEBI:30879"/>
        <dbReference type="ChEBI" id="CHEBI:57618"/>
        <dbReference type="ChEBI" id="CHEBI:58210"/>
        <dbReference type="ChEBI" id="CHEBI:142491"/>
        <dbReference type="EC" id="1.14.14.1"/>
    </reaction>
</comment>
<dbReference type="PIRSF" id="PIRSF000209">
    <property type="entry name" value="Bifunctional_P450_P450R"/>
    <property type="match status" value="1"/>
</dbReference>
<dbReference type="InterPro" id="IPR017938">
    <property type="entry name" value="Riboflavin_synthase-like_b-brl"/>
</dbReference>
<dbReference type="GO" id="GO:0005829">
    <property type="term" value="C:cytosol"/>
    <property type="evidence" value="ECO:0007669"/>
    <property type="project" value="TreeGrafter"/>
</dbReference>
<gene>
    <name evidence="20" type="ORF">NLU13_9645</name>
</gene>
<evidence type="ECO:0000256" key="3">
    <source>
        <dbReference type="ARBA" id="ARBA00022448"/>
    </source>
</evidence>
<keyword evidence="6 16" id="KW-0288">FMN</keyword>
<dbReference type="Gene3D" id="1.20.990.10">
    <property type="entry name" value="NADPH-cytochrome p450 Reductase, Chain A, domain 3"/>
    <property type="match status" value="1"/>
</dbReference>
<evidence type="ECO:0000256" key="1">
    <source>
        <dbReference type="ARBA" id="ARBA00001971"/>
    </source>
</evidence>
<dbReference type="PROSITE" id="PS51384">
    <property type="entry name" value="FAD_FR"/>
    <property type="match status" value="1"/>
</dbReference>
<evidence type="ECO:0000256" key="15">
    <source>
        <dbReference type="ARBA" id="ARBA00049342"/>
    </source>
</evidence>
<name>A0AA39L4L9_SARSR</name>
<dbReference type="InterPro" id="IPR002401">
    <property type="entry name" value="Cyt_P450_E_grp-I"/>
</dbReference>
<evidence type="ECO:0000256" key="11">
    <source>
        <dbReference type="ARBA" id="ARBA00023002"/>
    </source>
</evidence>
<reference evidence="20" key="1">
    <citation type="submission" date="2022-10" db="EMBL/GenBank/DDBJ databases">
        <title>Determination and structural analysis of whole genome sequence of Sarocladium strictum F4-1.</title>
        <authorList>
            <person name="Hu L."/>
            <person name="Jiang Y."/>
        </authorList>
    </citation>
    <scope>NUCLEOTIDE SEQUENCE</scope>
    <source>
        <strain evidence="20">F4-1</strain>
    </source>
</reference>
<protein>
    <recommendedName>
        <fullName evidence="16">Bifunctional cytochrome P450/NADPH--P450 reductase</fullName>
    </recommendedName>
    <domain>
        <recommendedName>
            <fullName evidence="16">Cytochrome P450</fullName>
            <ecNumber evidence="16">1.14.14.1</ecNumber>
        </recommendedName>
    </domain>
    <domain>
        <recommendedName>
            <fullName evidence="16">NADPH--cytochrome P450 reductase</fullName>
            <ecNumber evidence="16">1.6.2.4</ecNumber>
        </recommendedName>
    </domain>
</protein>
<comment type="caution">
    <text evidence="20">The sequence shown here is derived from an EMBL/GenBank/DDBJ whole genome shotgun (WGS) entry which is preliminary data.</text>
</comment>
<dbReference type="Pfam" id="PF00258">
    <property type="entry name" value="Flavodoxin_1"/>
    <property type="match status" value="1"/>
</dbReference>
<evidence type="ECO:0000256" key="10">
    <source>
        <dbReference type="ARBA" id="ARBA00022982"/>
    </source>
</evidence>
<dbReference type="Gene3D" id="2.40.30.10">
    <property type="entry name" value="Translation factors"/>
    <property type="match status" value="1"/>
</dbReference>
<dbReference type="GO" id="GO:0020037">
    <property type="term" value="F:heme binding"/>
    <property type="evidence" value="ECO:0007669"/>
    <property type="project" value="UniProtKB-UniRule"/>
</dbReference>
<keyword evidence="11 16" id="KW-0560">Oxidoreductase</keyword>
<dbReference type="InterPro" id="IPR003097">
    <property type="entry name" value="CysJ-like_FAD-binding"/>
</dbReference>
<keyword evidence="7 16" id="KW-0479">Metal-binding</keyword>
<evidence type="ECO:0000259" key="18">
    <source>
        <dbReference type="PROSITE" id="PS50902"/>
    </source>
</evidence>
<keyword evidence="4 16" id="KW-0349">Heme</keyword>
<dbReference type="InterPro" id="IPR023206">
    <property type="entry name" value="Bifunctional_P450_P450_red"/>
</dbReference>
<keyword evidence="5 16" id="KW-0285">Flavoprotein</keyword>
<evidence type="ECO:0000256" key="5">
    <source>
        <dbReference type="ARBA" id="ARBA00022630"/>
    </source>
</evidence>
<dbReference type="GO" id="GO:0050660">
    <property type="term" value="F:flavin adenine dinucleotide binding"/>
    <property type="evidence" value="ECO:0007669"/>
    <property type="project" value="TreeGrafter"/>
</dbReference>
<dbReference type="InterPro" id="IPR017927">
    <property type="entry name" value="FAD-bd_FR_type"/>
</dbReference>
<dbReference type="AlphaFoldDB" id="A0AA39L4L9"/>
<dbReference type="Gene3D" id="1.10.630.10">
    <property type="entry name" value="Cytochrome P450"/>
    <property type="match status" value="1"/>
</dbReference>
<dbReference type="SUPFAM" id="SSF52343">
    <property type="entry name" value="Ferredoxin reductase-like, C-terminal NADP-linked domain"/>
    <property type="match status" value="1"/>
</dbReference>
<comment type="cofactor">
    <cofactor evidence="1 16 17">
        <name>heme</name>
        <dbReference type="ChEBI" id="CHEBI:30413"/>
    </cofactor>
</comment>
<dbReference type="FunFam" id="1.10.630.10:FF:000040">
    <property type="entry name" value="Bifunctional cytochrome P450/NADPH--P450 reductase"/>
    <property type="match status" value="1"/>
</dbReference>
<evidence type="ECO:0000256" key="6">
    <source>
        <dbReference type="ARBA" id="ARBA00022643"/>
    </source>
</evidence>
<dbReference type="EC" id="1.6.2.4" evidence="16"/>
<feature type="domain" description="Flavodoxin-like" evidence="18">
    <location>
        <begin position="462"/>
        <end position="602"/>
    </location>
</feature>
<dbReference type="SUPFAM" id="SSF52218">
    <property type="entry name" value="Flavoproteins"/>
    <property type="match status" value="1"/>
</dbReference>
<keyword evidence="9 16" id="KW-0521">NADP</keyword>